<dbReference type="EMBL" id="JANBOI010003779">
    <property type="protein sequence ID" value="KAJ1718148.1"/>
    <property type="molecule type" value="Genomic_DNA"/>
</dbReference>
<comment type="caution">
    <text evidence="7">The sequence shown here is derived from an EMBL/GenBank/DDBJ whole genome shotgun (WGS) entry which is preliminary data.</text>
</comment>
<dbReference type="GO" id="GO:0080090">
    <property type="term" value="P:regulation of primary metabolic process"/>
    <property type="evidence" value="ECO:0007669"/>
    <property type="project" value="UniProtKB-ARBA"/>
</dbReference>
<dbReference type="InterPro" id="IPR038765">
    <property type="entry name" value="Papain-like_cys_pep_sf"/>
</dbReference>
<organism evidence="7 8">
    <name type="scientific">Coemansia biformis</name>
    <dbReference type="NCBI Taxonomy" id="1286918"/>
    <lineage>
        <taxon>Eukaryota</taxon>
        <taxon>Fungi</taxon>
        <taxon>Fungi incertae sedis</taxon>
        <taxon>Zoopagomycota</taxon>
        <taxon>Kickxellomycotina</taxon>
        <taxon>Kickxellomycetes</taxon>
        <taxon>Kickxellales</taxon>
        <taxon>Kickxellaceae</taxon>
        <taxon>Coemansia</taxon>
    </lineage>
</organism>
<keyword evidence="2" id="KW-0645">Protease</keyword>
<evidence type="ECO:0000259" key="6">
    <source>
        <dbReference type="PROSITE" id="PS50600"/>
    </source>
</evidence>
<feature type="compositionally biased region" description="Polar residues" evidence="5">
    <location>
        <begin position="15"/>
        <end position="32"/>
    </location>
</feature>
<reference evidence="7" key="1">
    <citation type="submission" date="2022-07" db="EMBL/GenBank/DDBJ databases">
        <title>Phylogenomic reconstructions and comparative analyses of Kickxellomycotina fungi.</title>
        <authorList>
            <person name="Reynolds N.K."/>
            <person name="Stajich J.E."/>
            <person name="Barry K."/>
            <person name="Grigoriev I.V."/>
            <person name="Crous P."/>
            <person name="Smith M.E."/>
        </authorList>
    </citation>
    <scope>NUCLEOTIDE SEQUENCE</scope>
    <source>
        <strain evidence="7">BCRC 34381</strain>
    </source>
</reference>
<evidence type="ECO:0000313" key="7">
    <source>
        <dbReference type="EMBL" id="KAJ1718148.1"/>
    </source>
</evidence>
<evidence type="ECO:0000256" key="5">
    <source>
        <dbReference type="SAM" id="MobiDB-lite"/>
    </source>
</evidence>
<feature type="domain" description="Ubiquitin-like protease family profile" evidence="6">
    <location>
        <begin position="178"/>
        <end position="341"/>
    </location>
</feature>
<dbReference type="AlphaFoldDB" id="A0A9W7XTE8"/>
<sequence length="375" mass="41033">MADGARPEWLGPPSAGTSTAAYDSTPAPSQATADDGRADTRSILSVDSSLGFRDTVPLWQSGRVLSHSGSDASTGLVAGAWRRGPAAASGAGKAAGGSGAAEAWLAQLRKKIEDALSVSYPAAVVATSAYDRLRQREESFDERLEKGRQQTAFALPANAAEVLKKAAAAGFVVELNNVPVTAHDMATLQDGKWLNDEVINFYMQLIMDRSAKTPALPRVHAFNTFFYSTLCESGYARVRRWTRRTKLFEKDLVIVPVHLGVHWCCAVIDLRQKSIVYYNALLGDDPGCLQTLMGYIRDESRDKCGADIDESEWTLRCDKRIPRQQNGYDCGVFAVMFAEYASRDAPFQFSQENCPFLRRRVTYEIATVSLTPAIA</sequence>
<dbReference type="GO" id="GO:0016926">
    <property type="term" value="P:protein desumoylation"/>
    <property type="evidence" value="ECO:0007669"/>
    <property type="project" value="TreeGrafter"/>
</dbReference>
<gene>
    <name evidence="7" type="primary">SENP1_2</name>
    <name evidence="7" type="ORF">LPJ61_006807</name>
</gene>
<dbReference type="Proteomes" id="UP001143981">
    <property type="component" value="Unassembled WGS sequence"/>
</dbReference>
<evidence type="ECO:0000256" key="1">
    <source>
        <dbReference type="ARBA" id="ARBA00005234"/>
    </source>
</evidence>
<dbReference type="SUPFAM" id="SSF54001">
    <property type="entry name" value="Cysteine proteinases"/>
    <property type="match status" value="1"/>
</dbReference>
<keyword evidence="3 7" id="KW-0378">Hydrolase</keyword>
<evidence type="ECO:0000256" key="3">
    <source>
        <dbReference type="ARBA" id="ARBA00022801"/>
    </source>
</evidence>
<dbReference type="GO" id="GO:0006508">
    <property type="term" value="P:proteolysis"/>
    <property type="evidence" value="ECO:0007669"/>
    <property type="project" value="UniProtKB-KW"/>
</dbReference>
<dbReference type="Gene3D" id="3.40.395.10">
    <property type="entry name" value="Adenoviral Proteinase, Chain A"/>
    <property type="match status" value="1"/>
</dbReference>
<dbReference type="GO" id="GO:0060255">
    <property type="term" value="P:regulation of macromolecule metabolic process"/>
    <property type="evidence" value="ECO:0007669"/>
    <property type="project" value="UniProtKB-ARBA"/>
</dbReference>
<dbReference type="FunFam" id="3.40.395.10:FF:000001">
    <property type="entry name" value="Sentrin-specific protease 1"/>
    <property type="match status" value="1"/>
</dbReference>
<dbReference type="GO" id="GO:0005634">
    <property type="term" value="C:nucleus"/>
    <property type="evidence" value="ECO:0007669"/>
    <property type="project" value="TreeGrafter"/>
</dbReference>
<keyword evidence="4" id="KW-0788">Thiol protease</keyword>
<dbReference type="OrthoDB" id="1939479at2759"/>
<accession>A0A9W7XTE8</accession>
<dbReference type="GO" id="GO:0016929">
    <property type="term" value="F:deSUMOylase activity"/>
    <property type="evidence" value="ECO:0007669"/>
    <property type="project" value="TreeGrafter"/>
</dbReference>
<protein>
    <submittedName>
        <fullName evidence="7">SUMO1 sentrin specific peptidase 1</fullName>
        <ecNumber evidence="7">3.4.22.68</ecNumber>
    </submittedName>
</protein>
<dbReference type="Pfam" id="PF02902">
    <property type="entry name" value="Peptidase_C48"/>
    <property type="match status" value="1"/>
</dbReference>
<evidence type="ECO:0000256" key="2">
    <source>
        <dbReference type="ARBA" id="ARBA00022670"/>
    </source>
</evidence>
<keyword evidence="8" id="KW-1185">Reference proteome</keyword>
<proteinExistence type="inferred from homology"/>
<dbReference type="PANTHER" id="PTHR12606">
    <property type="entry name" value="SENTRIN/SUMO-SPECIFIC PROTEASE"/>
    <property type="match status" value="1"/>
</dbReference>
<feature type="region of interest" description="Disordered" evidence="5">
    <location>
        <begin position="1"/>
        <end position="38"/>
    </location>
</feature>
<evidence type="ECO:0000313" key="8">
    <source>
        <dbReference type="Proteomes" id="UP001143981"/>
    </source>
</evidence>
<dbReference type="PROSITE" id="PS50600">
    <property type="entry name" value="ULP_PROTEASE"/>
    <property type="match status" value="1"/>
</dbReference>
<comment type="similarity">
    <text evidence="1">Belongs to the peptidase C48 family.</text>
</comment>
<dbReference type="PANTHER" id="PTHR12606:SF141">
    <property type="entry name" value="GH15225P-RELATED"/>
    <property type="match status" value="1"/>
</dbReference>
<dbReference type="InterPro" id="IPR003653">
    <property type="entry name" value="Peptidase_C48_C"/>
</dbReference>
<name>A0A9W7XTE8_9FUNG</name>
<dbReference type="EC" id="3.4.22.68" evidence="7"/>
<evidence type="ECO:0000256" key="4">
    <source>
        <dbReference type="ARBA" id="ARBA00022807"/>
    </source>
</evidence>